<reference evidence="9 10" key="1">
    <citation type="submission" date="2019-11" db="EMBL/GenBank/DDBJ databases">
        <authorList>
            <person name="Zheng R.K."/>
            <person name="Sun C.M."/>
        </authorList>
    </citation>
    <scope>NUCLEOTIDE SEQUENCE [LARGE SCALE GENOMIC DNA]</scope>
    <source>
        <strain evidence="9 10">WC007</strain>
    </source>
</reference>
<evidence type="ECO:0000259" key="8">
    <source>
        <dbReference type="Pfam" id="PF02777"/>
    </source>
</evidence>
<dbReference type="GO" id="GO:0004784">
    <property type="term" value="F:superoxide dismutase activity"/>
    <property type="evidence" value="ECO:0007669"/>
    <property type="project" value="UniProtKB-EC"/>
</dbReference>
<feature type="binding site" evidence="5">
    <location>
        <position position="196"/>
    </location>
    <ligand>
        <name>Mn(2+)</name>
        <dbReference type="ChEBI" id="CHEBI:29035"/>
    </ligand>
</feature>
<feature type="binding site" evidence="5">
    <location>
        <position position="200"/>
    </location>
    <ligand>
        <name>Mn(2+)</name>
        <dbReference type="ChEBI" id="CHEBI:29035"/>
    </ligand>
</feature>
<dbReference type="AlphaFoldDB" id="A0A6I6JXT4"/>
<feature type="domain" description="Manganese/iron superoxide dismutase N-terminal" evidence="7">
    <location>
        <begin position="36"/>
        <end position="118"/>
    </location>
</feature>
<dbReference type="InterPro" id="IPR019832">
    <property type="entry name" value="Mn/Fe_SOD_C"/>
</dbReference>
<keyword evidence="3 5" id="KW-0479">Metal-binding</keyword>
<dbReference type="InterPro" id="IPR001189">
    <property type="entry name" value="Mn/Fe_SOD"/>
</dbReference>
<keyword evidence="10" id="KW-1185">Reference proteome</keyword>
<dbReference type="InterPro" id="IPR036314">
    <property type="entry name" value="SOD_C_sf"/>
</dbReference>
<dbReference type="Pfam" id="PF00081">
    <property type="entry name" value="Sod_Fe_N"/>
    <property type="match status" value="1"/>
</dbReference>
<comment type="similarity">
    <text evidence="1 6">Belongs to the iron/manganese superoxide dismutase family.</text>
</comment>
<dbReference type="Proteomes" id="UP000428260">
    <property type="component" value="Chromosome"/>
</dbReference>
<evidence type="ECO:0000259" key="7">
    <source>
        <dbReference type="Pfam" id="PF00081"/>
    </source>
</evidence>
<dbReference type="Gene3D" id="3.55.40.20">
    <property type="entry name" value="Iron/manganese superoxide dismutase, C-terminal domain"/>
    <property type="match status" value="1"/>
</dbReference>
<evidence type="ECO:0000256" key="6">
    <source>
        <dbReference type="RuleBase" id="RU000414"/>
    </source>
</evidence>
<dbReference type="SUPFAM" id="SSF54719">
    <property type="entry name" value="Fe,Mn superoxide dismutase (SOD), C-terminal domain"/>
    <property type="match status" value="1"/>
</dbReference>
<proteinExistence type="inferred from homology"/>
<dbReference type="GO" id="GO:0046872">
    <property type="term" value="F:metal ion binding"/>
    <property type="evidence" value="ECO:0007669"/>
    <property type="project" value="UniProtKB-KW"/>
</dbReference>
<evidence type="ECO:0000256" key="5">
    <source>
        <dbReference type="PIRSR" id="PIRSR000349-1"/>
    </source>
</evidence>
<evidence type="ECO:0000256" key="3">
    <source>
        <dbReference type="ARBA" id="ARBA00022723"/>
    </source>
</evidence>
<dbReference type="Pfam" id="PF02777">
    <property type="entry name" value="Sod_Fe_C"/>
    <property type="match status" value="1"/>
</dbReference>
<comment type="function">
    <text evidence="6">Destroys radicals which are normally produced within the cells and which are toxic to biological systems.</text>
</comment>
<gene>
    <name evidence="9" type="ORF">GM418_20425</name>
</gene>
<dbReference type="InterPro" id="IPR036324">
    <property type="entry name" value="Mn/Fe_SOD_N_sf"/>
</dbReference>
<feature type="binding site" evidence="5">
    <location>
        <position position="110"/>
    </location>
    <ligand>
        <name>Mn(2+)</name>
        <dbReference type="ChEBI" id="CHEBI:29035"/>
    </ligand>
</feature>
<dbReference type="PANTHER" id="PTHR43595:SF2">
    <property type="entry name" value="SMALL RIBOSOMAL SUBUNIT PROTEIN MS42"/>
    <property type="match status" value="1"/>
</dbReference>
<organism evidence="9 10">
    <name type="scientific">Maribellus comscasis</name>
    <dbReference type="NCBI Taxonomy" id="2681766"/>
    <lineage>
        <taxon>Bacteria</taxon>
        <taxon>Pseudomonadati</taxon>
        <taxon>Bacteroidota</taxon>
        <taxon>Bacteroidia</taxon>
        <taxon>Marinilabiliales</taxon>
        <taxon>Prolixibacteraceae</taxon>
        <taxon>Maribellus</taxon>
    </lineage>
</organism>
<dbReference type="FunFam" id="3.55.40.20:FF:000001">
    <property type="entry name" value="Superoxide dismutase"/>
    <property type="match status" value="1"/>
</dbReference>
<evidence type="ECO:0000256" key="1">
    <source>
        <dbReference type="ARBA" id="ARBA00008714"/>
    </source>
</evidence>
<dbReference type="PRINTS" id="PR01703">
    <property type="entry name" value="MNSODISMTASE"/>
</dbReference>
<dbReference type="EMBL" id="CP046401">
    <property type="protein sequence ID" value="QGY45948.1"/>
    <property type="molecule type" value="Genomic_DNA"/>
</dbReference>
<evidence type="ECO:0000256" key="4">
    <source>
        <dbReference type="ARBA" id="ARBA00023002"/>
    </source>
</evidence>
<feature type="binding site" evidence="5">
    <location>
        <position position="60"/>
    </location>
    <ligand>
        <name>Mn(2+)</name>
        <dbReference type="ChEBI" id="CHEBI:29035"/>
    </ligand>
</feature>
<dbReference type="InterPro" id="IPR019833">
    <property type="entry name" value="Mn/Fe_SOD_BS"/>
</dbReference>
<dbReference type="RefSeq" id="WP_158869087.1">
    <property type="nucleotide sequence ID" value="NZ_CP046401.1"/>
</dbReference>
<evidence type="ECO:0000256" key="2">
    <source>
        <dbReference type="ARBA" id="ARBA00012682"/>
    </source>
</evidence>
<dbReference type="PANTHER" id="PTHR43595">
    <property type="entry name" value="37S RIBOSOMAL PROTEIN S26, MITOCHONDRIAL"/>
    <property type="match status" value="1"/>
</dbReference>
<keyword evidence="4 6" id="KW-0560">Oxidoreductase</keyword>
<dbReference type="KEGG" id="mcos:GM418_20425"/>
<evidence type="ECO:0000313" key="9">
    <source>
        <dbReference type="EMBL" id="QGY45948.1"/>
    </source>
</evidence>
<protein>
    <recommendedName>
        <fullName evidence="2 6">Superoxide dismutase</fullName>
        <ecNumber evidence="2 6">1.15.1.1</ecNumber>
    </recommendedName>
</protein>
<dbReference type="PROSITE" id="PS00088">
    <property type="entry name" value="SOD_MN"/>
    <property type="match status" value="1"/>
</dbReference>
<dbReference type="InterPro" id="IPR019831">
    <property type="entry name" value="Mn/Fe_SOD_N"/>
</dbReference>
<dbReference type="SUPFAM" id="SSF46609">
    <property type="entry name" value="Fe,Mn superoxide dismutase (SOD), N-terminal domain"/>
    <property type="match status" value="1"/>
</dbReference>
<feature type="domain" description="Manganese/iron superoxide dismutase C-terminal" evidence="8">
    <location>
        <begin position="128"/>
        <end position="229"/>
    </location>
</feature>
<dbReference type="Gene3D" id="1.10.287.990">
    <property type="entry name" value="Fe,Mn superoxide dismutase (SOD) domain"/>
    <property type="match status" value="1"/>
</dbReference>
<dbReference type="EC" id="1.15.1.1" evidence="2 6"/>
<evidence type="ECO:0000313" key="10">
    <source>
        <dbReference type="Proteomes" id="UP000428260"/>
    </source>
</evidence>
<comment type="catalytic activity">
    <reaction evidence="6">
        <text>2 superoxide + 2 H(+) = H2O2 + O2</text>
        <dbReference type="Rhea" id="RHEA:20696"/>
        <dbReference type="ChEBI" id="CHEBI:15378"/>
        <dbReference type="ChEBI" id="CHEBI:15379"/>
        <dbReference type="ChEBI" id="CHEBI:16240"/>
        <dbReference type="ChEBI" id="CHEBI:18421"/>
        <dbReference type="EC" id="1.15.1.1"/>
    </reaction>
</comment>
<dbReference type="GO" id="GO:0005737">
    <property type="term" value="C:cytoplasm"/>
    <property type="evidence" value="ECO:0007669"/>
    <property type="project" value="TreeGrafter"/>
</dbReference>
<sequence length="235" mass="26248">MERRKFITVVGTAAIAAPVIGTLSSCASESKVFEGHKFPELGYDFNALEPYIDAQTMELHYTKHHQGYFNKFMSAAEGTEMLNTPMEQIFGEISKHPAGVRNNGGGFYNHALFWENMTPSQGELPAGLKAAIEKDFGSVESFKEQFGTAAKTQFGSGWAWLIYGEDGKLKVTATPNQDNPLMDVAETKGLPLLGIDVWEHAYYLNYQNKRADYVDNFWNVVNWDTVNTRLTEALA</sequence>
<accession>A0A6I6JXT4</accession>
<dbReference type="PROSITE" id="PS51257">
    <property type="entry name" value="PROKAR_LIPOPROTEIN"/>
    <property type="match status" value="1"/>
</dbReference>
<name>A0A6I6JXT4_9BACT</name>
<dbReference type="PIRSF" id="PIRSF000349">
    <property type="entry name" value="SODismutase"/>
    <property type="match status" value="1"/>
</dbReference>